<proteinExistence type="predicted"/>
<dbReference type="EMBL" id="CAKMRJ010005523">
    <property type="protein sequence ID" value="CAH1447436.1"/>
    <property type="molecule type" value="Genomic_DNA"/>
</dbReference>
<accession>A0AAU9PB77</accession>
<dbReference type="Proteomes" id="UP001157418">
    <property type="component" value="Unassembled WGS sequence"/>
</dbReference>
<evidence type="ECO:0000313" key="2">
    <source>
        <dbReference type="EMBL" id="CAH1447436.1"/>
    </source>
</evidence>
<comment type="caution">
    <text evidence="2">The sequence shown here is derived from an EMBL/GenBank/DDBJ whole genome shotgun (WGS) entry which is preliminary data.</text>
</comment>
<dbReference type="AlphaFoldDB" id="A0AAU9PB77"/>
<sequence>MPRPTQDIESESQFDSDSDEDEDEPISDAPIPDVVALVQQDPVMHPYHDMYMQEFQRLHDDNRHLHRNDSELYDSAFEINTEMVELRDDFYTFRYSQQARNQHVDTLITNKHRVLCLGGQPTRAPYYPQYPN</sequence>
<evidence type="ECO:0000256" key="1">
    <source>
        <dbReference type="SAM" id="MobiDB-lite"/>
    </source>
</evidence>
<name>A0AAU9PB77_9ASTR</name>
<feature type="compositionally biased region" description="Acidic residues" evidence="1">
    <location>
        <begin position="8"/>
        <end position="26"/>
    </location>
</feature>
<reference evidence="2 3" key="1">
    <citation type="submission" date="2022-01" db="EMBL/GenBank/DDBJ databases">
        <authorList>
            <person name="Xiong W."/>
            <person name="Schranz E."/>
        </authorList>
    </citation>
    <scope>NUCLEOTIDE SEQUENCE [LARGE SCALE GENOMIC DNA]</scope>
</reference>
<keyword evidence="3" id="KW-1185">Reference proteome</keyword>
<gene>
    <name evidence="2" type="ORF">LVIROSA_LOCUS33047</name>
</gene>
<protein>
    <submittedName>
        <fullName evidence="2">Uncharacterized protein</fullName>
    </submittedName>
</protein>
<organism evidence="2 3">
    <name type="scientific">Lactuca virosa</name>
    <dbReference type="NCBI Taxonomy" id="75947"/>
    <lineage>
        <taxon>Eukaryota</taxon>
        <taxon>Viridiplantae</taxon>
        <taxon>Streptophyta</taxon>
        <taxon>Embryophyta</taxon>
        <taxon>Tracheophyta</taxon>
        <taxon>Spermatophyta</taxon>
        <taxon>Magnoliopsida</taxon>
        <taxon>eudicotyledons</taxon>
        <taxon>Gunneridae</taxon>
        <taxon>Pentapetalae</taxon>
        <taxon>asterids</taxon>
        <taxon>campanulids</taxon>
        <taxon>Asterales</taxon>
        <taxon>Asteraceae</taxon>
        <taxon>Cichorioideae</taxon>
        <taxon>Cichorieae</taxon>
        <taxon>Lactucinae</taxon>
        <taxon>Lactuca</taxon>
    </lineage>
</organism>
<evidence type="ECO:0000313" key="3">
    <source>
        <dbReference type="Proteomes" id="UP001157418"/>
    </source>
</evidence>
<feature type="region of interest" description="Disordered" evidence="1">
    <location>
        <begin position="1"/>
        <end position="32"/>
    </location>
</feature>